<dbReference type="Pfam" id="PF13515">
    <property type="entry name" value="FUSC_2"/>
    <property type="match status" value="1"/>
</dbReference>
<keyword evidence="2" id="KW-1003">Cell membrane</keyword>
<dbReference type="STRING" id="1679170.AC625_04040"/>
<evidence type="ECO:0000256" key="6">
    <source>
        <dbReference type="ARBA" id="ARBA00043993"/>
    </source>
</evidence>
<evidence type="ECO:0000256" key="4">
    <source>
        <dbReference type="ARBA" id="ARBA00022989"/>
    </source>
</evidence>
<organism evidence="9 10">
    <name type="scientific">Peribacillus loiseleuriae</name>
    <dbReference type="NCBI Taxonomy" id="1679170"/>
    <lineage>
        <taxon>Bacteria</taxon>
        <taxon>Bacillati</taxon>
        <taxon>Bacillota</taxon>
        <taxon>Bacilli</taxon>
        <taxon>Bacillales</taxon>
        <taxon>Bacillaceae</taxon>
        <taxon>Peribacillus</taxon>
    </lineage>
</organism>
<comment type="similarity">
    <text evidence="6">Belongs to the YccS/YhfK family.</text>
</comment>
<evidence type="ECO:0000256" key="7">
    <source>
        <dbReference type="SAM" id="Phobius"/>
    </source>
</evidence>
<dbReference type="PANTHER" id="PTHR30509">
    <property type="entry name" value="P-HYDROXYBENZOIC ACID EFFLUX PUMP SUBUNIT-RELATED"/>
    <property type="match status" value="1"/>
</dbReference>
<evidence type="ECO:0000256" key="3">
    <source>
        <dbReference type="ARBA" id="ARBA00022692"/>
    </source>
</evidence>
<keyword evidence="4 7" id="KW-1133">Transmembrane helix</keyword>
<proteinExistence type="inferred from homology"/>
<name>A0A0K9GQ11_9BACI</name>
<gene>
    <name evidence="9" type="ORF">AC625_04040</name>
</gene>
<keyword evidence="5 7" id="KW-0472">Membrane</keyword>
<keyword evidence="3 7" id="KW-0812">Transmembrane</keyword>
<protein>
    <submittedName>
        <fullName evidence="9">Membrane protein</fullName>
    </submittedName>
</protein>
<dbReference type="PATRIC" id="fig|1679170.3.peg.861"/>
<dbReference type="EMBL" id="LFZW01000001">
    <property type="protein sequence ID" value="KMY48784.1"/>
    <property type="molecule type" value="Genomic_DNA"/>
</dbReference>
<reference evidence="10" key="1">
    <citation type="submission" date="2015-07" db="EMBL/GenBank/DDBJ databases">
        <title>Genome sequencing project for genomic taxonomy and phylogenomics of Bacillus-like bacteria.</title>
        <authorList>
            <person name="Liu B."/>
            <person name="Wang J."/>
            <person name="Zhu Y."/>
            <person name="Liu G."/>
            <person name="Chen Q."/>
            <person name="Chen Z."/>
            <person name="Lan J."/>
            <person name="Che J."/>
            <person name="Ge C."/>
            <person name="Shi H."/>
            <person name="Pan Z."/>
            <person name="Liu X."/>
        </authorList>
    </citation>
    <scope>NUCLEOTIDE SEQUENCE [LARGE SCALE GENOMIC DNA]</scope>
    <source>
        <strain evidence="10">FJAT-27997</strain>
    </source>
</reference>
<feature type="transmembrane region" description="Helical" evidence="7">
    <location>
        <begin position="470"/>
        <end position="491"/>
    </location>
</feature>
<feature type="transmembrane region" description="Helical" evidence="7">
    <location>
        <begin position="55"/>
        <end position="72"/>
    </location>
</feature>
<dbReference type="GO" id="GO:0005886">
    <property type="term" value="C:plasma membrane"/>
    <property type="evidence" value="ECO:0007669"/>
    <property type="project" value="UniProtKB-SubCell"/>
</dbReference>
<evidence type="ECO:0000256" key="2">
    <source>
        <dbReference type="ARBA" id="ARBA00022475"/>
    </source>
</evidence>
<keyword evidence="10" id="KW-1185">Reference proteome</keyword>
<feature type="transmembrane region" description="Helical" evidence="7">
    <location>
        <begin position="159"/>
        <end position="178"/>
    </location>
</feature>
<dbReference type="RefSeq" id="WP_049680110.1">
    <property type="nucleotide sequence ID" value="NZ_LFZW01000001.1"/>
</dbReference>
<dbReference type="InterPro" id="IPR049453">
    <property type="entry name" value="Memb_transporter_dom"/>
</dbReference>
<dbReference type="AlphaFoldDB" id="A0A0K9GQ11"/>
<sequence length="651" mass="71969">MSKYEKINPSPKSNSLVMTIKQAFELKRNPLPWTNAFCAGLCAALPSLIGLILGNFQYGLLAGIGGFTYLYVFNEPYAQRAKKLFSVLLSLTFAVGLGTLAAPSPILSALIIGGIGAVATFIFGTLRIPGPAAVFLVLGFAMTTGMPIDPSLAPLRAGLIFLGGALSWLIAMFGWFFNPHGPEASAVKRVYRELATFLDSVGTKTFNDAREKTVVAMKEANHTLISGYVSWQSSDIYKRLYLLNEHASTIYLEVLDRSVEKNKKLPSELGESVRALTSSIEPYKNSTPDRIFQPDQDDEAVDHLFTSIYNADAILNEPMSKIDREIQITKQSIKAIFLGAFDKNSIVFLSALKYGIILTIAALIAYAFEFNRSYWIPLSCASVLLGSTIMSTFIRAIQRSVGTIAGVVIASLILSIQPEGFLISIIILLLTFLTELFIVRNYALATMFITPNALVMAESTSQMHNMPFFATTRIIDIIIGCLIGLLGVLMVGRTSASGLLPHLIAKTIRSQAQLLLMLFSEQRKDFNFEKSRVHIKMHTNLTNLRTVYTTALGEHPSNKKSLAFFWPVIFSIEQLGYLLESSLKDLNRPVLSDEKLSRFLYILETLSQTAEHHRPYVVKDVPDISGFSKIQKEIISLQNALKVCEKNQVIS</sequence>
<evidence type="ECO:0000313" key="9">
    <source>
        <dbReference type="EMBL" id="KMY48784.1"/>
    </source>
</evidence>
<evidence type="ECO:0000313" key="10">
    <source>
        <dbReference type="Proteomes" id="UP000037146"/>
    </source>
</evidence>
<evidence type="ECO:0000256" key="1">
    <source>
        <dbReference type="ARBA" id="ARBA00004651"/>
    </source>
</evidence>
<dbReference type="OrthoDB" id="581879at2"/>
<feature type="transmembrane region" description="Helical" evidence="7">
    <location>
        <begin position="374"/>
        <end position="394"/>
    </location>
</feature>
<evidence type="ECO:0000256" key="5">
    <source>
        <dbReference type="ARBA" id="ARBA00023136"/>
    </source>
</evidence>
<accession>A0A0K9GQ11</accession>
<feature type="transmembrane region" description="Helical" evidence="7">
    <location>
        <begin position="423"/>
        <end position="449"/>
    </location>
</feature>
<comment type="caution">
    <text evidence="9">The sequence shown here is derived from an EMBL/GenBank/DDBJ whole genome shotgun (WGS) entry which is preliminary data.</text>
</comment>
<dbReference type="PANTHER" id="PTHR30509:SF9">
    <property type="entry name" value="MULTIDRUG RESISTANCE PROTEIN MDTO"/>
    <property type="match status" value="1"/>
</dbReference>
<dbReference type="Proteomes" id="UP000037146">
    <property type="component" value="Unassembled WGS sequence"/>
</dbReference>
<evidence type="ECO:0000259" key="8">
    <source>
        <dbReference type="Pfam" id="PF13515"/>
    </source>
</evidence>
<feature type="transmembrane region" description="Helical" evidence="7">
    <location>
        <begin position="84"/>
        <end position="101"/>
    </location>
</feature>
<comment type="subcellular location">
    <subcellularLocation>
        <location evidence="1">Cell membrane</location>
        <topology evidence="1">Multi-pass membrane protein</topology>
    </subcellularLocation>
</comment>
<feature type="domain" description="Integral membrane bound transporter" evidence="8">
    <location>
        <begin position="360"/>
        <end position="486"/>
    </location>
</feature>
<feature type="transmembrane region" description="Helical" evidence="7">
    <location>
        <begin position="31"/>
        <end position="49"/>
    </location>
</feature>
<feature type="transmembrane region" description="Helical" evidence="7">
    <location>
        <begin position="346"/>
        <end position="368"/>
    </location>
</feature>